<name>M3DBP1_SPHMS</name>
<gene>
    <name evidence="3" type="ORF">SEPMUDRAFT_147194</name>
</gene>
<organism evidence="3 4">
    <name type="scientific">Sphaerulina musiva (strain SO2202)</name>
    <name type="common">Poplar stem canker fungus</name>
    <name type="synonym">Septoria musiva</name>
    <dbReference type="NCBI Taxonomy" id="692275"/>
    <lineage>
        <taxon>Eukaryota</taxon>
        <taxon>Fungi</taxon>
        <taxon>Dikarya</taxon>
        <taxon>Ascomycota</taxon>
        <taxon>Pezizomycotina</taxon>
        <taxon>Dothideomycetes</taxon>
        <taxon>Dothideomycetidae</taxon>
        <taxon>Mycosphaerellales</taxon>
        <taxon>Mycosphaerellaceae</taxon>
        <taxon>Sphaerulina</taxon>
    </lineage>
</organism>
<dbReference type="InterPro" id="IPR000719">
    <property type="entry name" value="Prot_kinase_dom"/>
</dbReference>
<dbReference type="AlphaFoldDB" id="M3DBP1"/>
<dbReference type="STRING" id="692275.M3DBP1"/>
<dbReference type="InterPro" id="IPR011009">
    <property type="entry name" value="Kinase-like_dom_sf"/>
</dbReference>
<dbReference type="GeneID" id="27901276"/>
<dbReference type="Proteomes" id="UP000016931">
    <property type="component" value="Unassembled WGS sequence"/>
</dbReference>
<dbReference type="OrthoDB" id="5800476at2759"/>
<dbReference type="InterPro" id="IPR017441">
    <property type="entry name" value="Protein_kinase_ATP_BS"/>
</dbReference>
<dbReference type="SUPFAM" id="SSF56112">
    <property type="entry name" value="Protein kinase-like (PK-like)"/>
    <property type="match status" value="1"/>
</dbReference>
<dbReference type="EMBL" id="KB456261">
    <property type="protein sequence ID" value="EMF15274.1"/>
    <property type="molecule type" value="Genomic_DNA"/>
</dbReference>
<dbReference type="CDD" id="cd14016">
    <property type="entry name" value="STKc_CK1"/>
    <property type="match status" value="1"/>
</dbReference>
<feature type="binding site" evidence="1">
    <location>
        <position position="49"/>
    </location>
    <ligand>
        <name>ATP</name>
        <dbReference type="ChEBI" id="CHEBI:30616"/>
    </ligand>
</feature>
<dbReference type="SMART" id="SM00220">
    <property type="entry name" value="S_TKc"/>
    <property type="match status" value="1"/>
</dbReference>
<accession>M3DBP1</accession>
<dbReference type="GO" id="GO:0005524">
    <property type="term" value="F:ATP binding"/>
    <property type="evidence" value="ECO:0007669"/>
    <property type="project" value="UniProtKB-UniRule"/>
</dbReference>
<keyword evidence="1" id="KW-0547">Nucleotide-binding</keyword>
<evidence type="ECO:0000313" key="3">
    <source>
        <dbReference type="EMBL" id="EMF15274.1"/>
    </source>
</evidence>
<dbReference type="RefSeq" id="XP_016763395.1">
    <property type="nucleotide sequence ID" value="XM_016904139.1"/>
</dbReference>
<dbReference type="PROSITE" id="PS50011">
    <property type="entry name" value="PROTEIN_KINASE_DOM"/>
    <property type="match status" value="1"/>
</dbReference>
<dbReference type="PANTHER" id="PTHR11909">
    <property type="entry name" value="CASEIN KINASE-RELATED"/>
    <property type="match status" value="1"/>
</dbReference>
<dbReference type="HOGENOM" id="CLU_019279_2_7_1"/>
<dbReference type="Pfam" id="PF00069">
    <property type="entry name" value="Pkinase"/>
    <property type="match status" value="1"/>
</dbReference>
<dbReference type="InterPro" id="IPR050235">
    <property type="entry name" value="CK1_Ser-Thr_kinase"/>
</dbReference>
<evidence type="ECO:0000256" key="1">
    <source>
        <dbReference type="PROSITE-ProRule" id="PRU10141"/>
    </source>
</evidence>
<dbReference type="GO" id="GO:0004672">
    <property type="term" value="F:protein kinase activity"/>
    <property type="evidence" value="ECO:0007669"/>
    <property type="project" value="InterPro"/>
</dbReference>
<dbReference type="eggNOG" id="KOG1164">
    <property type="taxonomic scope" value="Eukaryota"/>
</dbReference>
<feature type="domain" description="Protein kinase" evidence="2">
    <location>
        <begin position="20"/>
        <end position="313"/>
    </location>
</feature>
<keyword evidence="1" id="KW-0067">ATP-binding</keyword>
<keyword evidence="3" id="KW-0808">Transferase</keyword>
<dbReference type="Gene3D" id="1.10.510.10">
    <property type="entry name" value="Transferase(Phosphotransferase) domain 1"/>
    <property type="match status" value="1"/>
</dbReference>
<dbReference type="PROSITE" id="PS00107">
    <property type="entry name" value="PROTEIN_KINASE_ATP"/>
    <property type="match status" value="1"/>
</dbReference>
<proteinExistence type="predicted"/>
<sequence>MASTDVFIKKIQDRPINGKHSLIKKLGEGGHGAVYLGRDFNTGEEVALKLEHKSREPSILRDEANNYQEFQGLAGFPKLYWYGWHDDYRVMVVELLGPSLEDLFEYCERLFSLKTVLLLADQLLVRLEDLHVREFVHRDIKPENFLAGTGKNGNTIYMTDFGVMNGFEKTRDDADESVPRHPQLIGTTRYASVRGHEGRAQSPRDDLESLGYMMIYFLRGKLPWQGLKAYSTNEKERLVMEKKAALTVEELCAGLPSEFADYMRYAKTLSYGAMPDYAMLRRLFRELASKEEIEYDNVFDWTVRLYLQQSNGD</sequence>
<reference evidence="3 4" key="1">
    <citation type="journal article" date="2012" name="PLoS Pathog.">
        <title>Diverse lifestyles and strategies of plant pathogenesis encoded in the genomes of eighteen Dothideomycetes fungi.</title>
        <authorList>
            <person name="Ohm R.A."/>
            <person name="Feau N."/>
            <person name="Henrissat B."/>
            <person name="Schoch C.L."/>
            <person name="Horwitz B.A."/>
            <person name="Barry K.W."/>
            <person name="Condon B.J."/>
            <person name="Copeland A.C."/>
            <person name="Dhillon B."/>
            <person name="Glaser F."/>
            <person name="Hesse C.N."/>
            <person name="Kosti I."/>
            <person name="LaButti K."/>
            <person name="Lindquist E.A."/>
            <person name="Lucas S."/>
            <person name="Salamov A.A."/>
            <person name="Bradshaw R.E."/>
            <person name="Ciuffetti L."/>
            <person name="Hamelin R.C."/>
            <person name="Kema G.H.J."/>
            <person name="Lawrence C."/>
            <person name="Scott J.A."/>
            <person name="Spatafora J.W."/>
            <person name="Turgeon B.G."/>
            <person name="de Wit P.J.G.M."/>
            <person name="Zhong S."/>
            <person name="Goodwin S.B."/>
            <person name="Grigoriev I.V."/>
        </authorList>
    </citation>
    <scope>NUCLEOTIDE SEQUENCE [LARGE SCALE GENOMIC DNA]</scope>
    <source>
        <strain evidence="3 4">SO2202</strain>
    </source>
</reference>
<evidence type="ECO:0000259" key="2">
    <source>
        <dbReference type="PROSITE" id="PS50011"/>
    </source>
</evidence>
<keyword evidence="4" id="KW-1185">Reference proteome</keyword>
<evidence type="ECO:0000313" key="4">
    <source>
        <dbReference type="Proteomes" id="UP000016931"/>
    </source>
</evidence>
<dbReference type="OMA" id="ETIAPPC"/>
<keyword evidence="3" id="KW-0418">Kinase</keyword>
<protein>
    <submittedName>
        <fullName evidence="3">Casein kinase-like protein I isoform epsilon</fullName>
    </submittedName>
</protein>